<evidence type="ECO:0000313" key="3">
    <source>
        <dbReference type="EMBL" id="CAI2384084.1"/>
    </source>
</evidence>
<feature type="coiled-coil region" evidence="1">
    <location>
        <begin position="401"/>
        <end position="435"/>
    </location>
</feature>
<protein>
    <submittedName>
        <fullName evidence="3">Uncharacterized protein</fullName>
    </submittedName>
</protein>
<organism evidence="3 4">
    <name type="scientific">Euplotes crassus</name>
    <dbReference type="NCBI Taxonomy" id="5936"/>
    <lineage>
        <taxon>Eukaryota</taxon>
        <taxon>Sar</taxon>
        <taxon>Alveolata</taxon>
        <taxon>Ciliophora</taxon>
        <taxon>Intramacronucleata</taxon>
        <taxon>Spirotrichea</taxon>
        <taxon>Hypotrichia</taxon>
        <taxon>Euplotida</taxon>
        <taxon>Euplotidae</taxon>
        <taxon>Moneuplotes</taxon>
    </lineage>
</organism>
<evidence type="ECO:0000313" key="4">
    <source>
        <dbReference type="Proteomes" id="UP001295684"/>
    </source>
</evidence>
<keyword evidence="1" id="KW-0175">Coiled coil</keyword>
<name>A0AAD1Y3R1_EUPCR</name>
<dbReference type="AlphaFoldDB" id="A0AAD1Y3R1"/>
<proteinExistence type="predicted"/>
<gene>
    <name evidence="3" type="ORF">ECRASSUSDP1_LOCUS25605</name>
</gene>
<reference evidence="3" key="1">
    <citation type="submission" date="2023-07" db="EMBL/GenBank/DDBJ databases">
        <authorList>
            <consortium name="AG Swart"/>
            <person name="Singh M."/>
            <person name="Singh A."/>
            <person name="Seah K."/>
            <person name="Emmerich C."/>
        </authorList>
    </citation>
    <scope>NUCLEOTIDE SEQUENCE</scope>
    <source>
        <strain evidence="3">DP1</strain>
    </source>
</reference>
<feature type="coiled-coil region" evidence="1">
    <location>
        <begin position="300"/>
        <end position="361"/>
    </location>
</feature>
<evidence type="ECO:0000256" key="2">
    <source>
        <dbReference type="SAM" id="MobiDB-lite"/>
    </source>
</evidence>
<feature type="region of interest" description="Disordered" evidence="2">
    <location>
        <begin position="687"/>
        <end position="718"/>
    </location>
</feature>
<accession>A0AAD1Y3R1</accession>
<dbReference type="EMBL" id="CAMPGE010026397">
    <property type="protein sequence ID" value="CAI2384084.1"/>
    <property type="molecule type" value="Genomic_DNA"/>
</dbReference>
<comment type="caution">
    <text evidence="3">The sequence shown here is derived from an EMBL/GenBank/DDBJ whole genome shotgun (WGS) entry which is preliminary data.</text>
</comment>
<feature type="coiled-coil region" evidence="1">
    <location>
        <begin position="164"/>
        <end position="235"/>
    </location>
</feature>
<feature type="region of interest" description="Disordered" evidence="2">
    <location>
        <begin position="21"/>
        <end position="46"/>
    </location>
</feature>
<evidence type="ECO:0000256" key="1">
    <source>
        <dbReference type="SAM" id="Coils"/>
    </source>
</evidence>
<dbReference type="Proteomes" id="UP001295684">
    <property type="component" value="Unassembled WGS sequence"/>
</dbReference>
<sequence>MKADKSRKNYLTELVTPIRKRKQKIKEKENSSNVSNTCTKDNRKSIVKTLKEPSNATKLKKRNTITPTSIEILKIEVPKETANPFEDRIKKLEEIHQDHLGQVKAQFQDRIKYLEQELGEFREKVLQNGITQGVGAQDHKEASPLRKSVLDIFNSSRNGDQSAEEIHQEVIQQLEKQLHRMRSDCEEETQAIKDECQKELDEQREKYEQHLKSITECHQVEKTRLEERIQSLQENECSCAGDSYISSASKEMSMFHLTDQLALMANKYSDLKISTNQEILALKAKISTLKDVVASKNTEVAKISEKLKKSESKNRQTSEALAIKIKQLKNVKSKDIDTKVVQELQGQVNMLKRDMDRCELTEKKLKDAIKKKKHELIVERKLRKTESKIDIDIHLKKQEIMNKVEKDNRKTKAENTRLREENKKLKNRLSEFIFNKDISRCAYQTVNPTKNMDNSLLAPMSKYFSPIQDGKKYFYQRKMSHNSFWKADITFDERATSSRVIPNLHENLHDQSRMPPKSKYSTGTQNGSSFYFGDKKRCLSQNKTQRNQGGSKRYCGSSEDDLDEAKKISYDPLEIVNNRDLIKTIKCKACEGLYSPKSFIEHSKNCRLLNGVSPIKKKEIFCFKNSPCYCINCENSLTSSPKDLSAGSGRFSNERELVLNPDEDFEHINSNHEASNHNESEMISKIFPKNSTPDKSSSDNNSKLLTPGDKNGRVKKNKRVLQTIKPCKEKNTREISTRAAKKLHFDRESKRHINAKDLLNTINAFDQIEGVITENKKKMIEDPKKSCFYSTNATSKSKISLLYPSSLSKISSLKAFRKNKFGC</sequence>
<keyword evidence="4" id="KW-1185">Reference proteome</keyword>
<feature type="compositionally biased region" description="Polar residues" evidence="2">
    <location>
        <begin position="689"/>
        <end position="704"/>
    </location>
</feature>